<dbReference type="RefSeq" id="WP_141368329.1">
    <property type="nucleotide sequence ID" value="NZ_BJLQ01000002.1"/>
</dbReference>
<proteinExistence type="predicted"/>
<comment type="caution">
    <text evidence="2">The sequence shown here is derived from an EMBL/GenBank/DDBJ whole genome shotgun (WGS) entry which is preliminary data.</text>
</comment>
<dbReference type="OrthoDB" id="21342at2"/>
<dbReference type="Gene3D" id="3.90.1200.10">
    <property type="match status" value="1"/>
</dbReference>
<name>A0A4Y3KIF0_9CELL</name>
<dbReference type="InterPro" id="IPR002575">
    <property type="entry name" value="Aminoglycoside_PTrfase"/>
</dbReference>
<keyword evidence="3" id="KW-1185">Reference proteome</keyword>
<dbReference type="SUPFAM" id="SSF56112">
    <property type="entry name" value="Protein kinase-like (PK-like)"/>
    <property type="match status" value="1"/>
</dbReference>
<dbReference type="AlphaFoldDB" id="A0A4Y3KIF0"/>
<dbReference type="EMBL" id="BJLQ01000002">
    <property type="protein sequence ID" value="GEA82835.1"/>
    <property type="molecule type" value="Genomic_DNA"/>
</dbReference>
<dbReference type="Proteomes" id="UP000320461">
    <property type="component" value="Unassembled WGS sequence"/>
</dbReference>
<gene>
    <name evidence="2" type="ORF">CGE01nite_00860</name>
</gene>
<evidence type="ECO:0000259" key="1">
    <source>
        <dbReference type="Pfam" id="PF01636"/>
    </source>
</evidence>
<reference evidence="2 3" key="1">
    <citation type="submission" date="2019-06" db="EMBL/GenBank/DDBJ databases">
        <title>Whole genome shotgun sequence of Cellulomonas gelida NBRC 3748.</title>
        <authorList>
            <person name="Hosoyama A."/>
            <person name="Uohara A."/>
            <person name="Ohji S."/>
            <person name="Ichikawa N."/>
        </authorList>
    </citation>
    <scope>NUCLEOTIDE SEQUENCE [LARGE SCALE GENOMIC DNA]</scope>
    <source>
        <strain evidence="2 3">NBRC 3748</strain>
    </source>
</reference>
<dbReference type="InterPro" id="IPR011009">
    <property type="entry name" value="Kinase-like_dom_sf"/>
</dbReference>
<protein>
    <recommendedName>
        <fullName evidence="1">Aminoglycoside phosphotransferase domain-containing protein</fullName>
    </recommendedName>
</protein>
<accession>A0A4Y3KIF0</accession>
<organism evidence="2 3">
    <name type="scientific">Cellulomonas gelida</name>
    <dbReference type="NCBI Taxonomy" id="1712"/>
    <lineage>
        <taxon>Bacteria</taxon>
        <taxon>Bacillati</taxon>
        <taxon>Actinomycetota</taxon>
        <taxon>Actinomycetes</taxon>
        <taxon>Micrococcales</taxon>
        <taxon>Cellulomonadaceae</taxon>
        <taxon>Cellulomonas</taxon>
    </lineage>
</organism>
<evidence type="ECO:0000313" key="2">
    <source>
        <dbReference type="EMBL" id="GEA82835.1"/>
    </source>
</evidence>
<sequence length="283" mass="31681">MPSSEERLDTRQRELLAQWLPGLRVLHDHSWGLVGTTVLEVEHGDEHLAVKAGDAADHHLAREITAHERWLGPWTTTGRAPALVHADRDVKLLVTRWLPGTLVLGSDAAGDPATYRQAGTLLAALHAQHAVLDDEYERRANLRLTRWLDSPHRIDETRVRRIRELASTWPTPPARLVPTHGDWQPRNWLVDGAVVRAIDFGRADLRPAVVDLVRLAAQEFRHDPALEPAFFEGYGDDPREPTAWARVRLREAVGTAAWAFQVGDEAFEAQGHRMIADALTAFG</sequence>
<feature type="domain" description="Aminoglycoside phosphotransferase" evidence="1">
    <location>
        <begin position="80"/>
        <end position="246"/>
    </location>
</feature>
<evidence type="ECO:0000313" key="3">
    <source>
        <dbReference type="Proteomes" id="UP000320461"/>
    </source>
</evidence>
<dbReference type="Pfam" id="PF01636">
    <property type="entry name" value="APH"/>
    <property type="match status" value="1"/>
</dbReference>